<feature type="region of interest" description="Disordered" evidence="11">
    <location>
        <begin position="1098"/>
        <end position="1123"/>
    </location>
</feature>
<evidence type="ECO:0000256" key="9">
    <source>
        <dbReference type="ARBA" id="ARBA00048679"/>
    </source>
</evidence>
<protein>
    <recommendedName>
        <fullName evidence="2">non-specific serine/threonine protein kinase</fullName>
        <ecNumber evidence="2">2.7.11.1</ecNumber>
    </recommendedName>
</protein>
<dbReference type="FunFam" id="1.10.510.10:FF:000670">
    <property type="entry name" value="Serine/threonin protein kinase, putative"/>
    <property type="match status" value="1"/>
</dbReference>
<sequence>MGGSKVAEDRRCACGDYLDSSAHSEFGAVQEVQEKESLRHVQPFDSASGNQLASNEACRDQVPWSSSIASSPSHFHPPIVKPLKNASRKASKSIGSLSITSAIKSLFSHGRKKPENNTDDFWERYYLSYSEGPPYHTRHFSNRLSPARLKKRKPRSASDPLHKRIGSVGQRWYSRSGESEVPIWQSSQFSSPCPQPSCPVDYFSLPPHNDPIDETAPIQRLNSRGLAEEQAVKSQDSLLPPTPEPLKFCELSVNKTVFPKTPDSTMDPPRVSKLLDPTSAMAAITKHKAEAIKLAREQAAAVKEMCRRAKTDNPPYDFEELIGKGAYGRVYKGFQVPSRRVVAIKVMDIDSLDYKTVRDFRDESIKDFIHETKVMKQVKDAGAKNINELIEAVSIHSQLWLVCEYCPGGSVRTLMRATGDQLDEKFLIPVARELAAGLRAIHDAGVIHRDIKAANILIHEEGRLQICDFGVAGVLQSQVDKRSTWIGTPHWMPPEMFSARSEAHKYGSEIDVWAYGCTLFEFATGNPPNSNLRERMQIGRRLNRIVPKLENAKYSDGLKDIVSYVLESNPSTRPSMADVQSHAYIVDTEGLYPTSSLSELVRIYYQWSQRGGQRISLFHPGGAAPAEMPGTTMDSESDWNFSTTDGFERRFSVIDLDLVAASLAQMEDEISSTKMKFERESFDEPSERVMTKEDQANFDERVRRGAEALEGLFNEEKPSYRYETKNDFVPIEEKQPVSDLPLRTETDRSSVTSTFIDIDIGSFDSSHYAAGASSAQPFQLADADTIKANRSSGRQFRNPSDSGSRSSSSDVSSREPQDTTYQSQSGPRPPTMDWKFPVFMQPPEEEEPKAESSPEPAPMEPEPETTARRATMEWTFPVMTAAAGEDQERHENDMGSSRYDTLRASVIDLESAATIRPTSIGEPGDSRPSTSASTHSRSSVSISSDTDYDPFRFDRPSTPSGDTSQTLEYPEILEHKDYDQPNALDGPGPDEEESHPVWQDNPDVSDAALQSEPFPTAIPTDLEPNPPFARRDDSPISEPLATARRDSPPITMDEMDPIQFPDLVPPRLEVMHEGADESDVTAEMDRLLRDLLSALSATGEALSRTRIGPEAINGKSPTPEIPE</sequence>
<dbReference type="SMART" id="SM00220">
    <property type="entry name" value="S_TKc"/>
    <property type="match status" value="1"/>
</dbReference>
<dbReference type="InterPro" id="IPR017441">
    <property type="entry name" value="Protein_kinase_ATP_BS"/>
</dbReference>
<feature type="compositionally biased region" description="Polar residues" evidence="11">
    <location>
        <begin position="957"/>
        <end position="967"/>
    </location>
</feature>
<feature type="region of interest" description="Disordered" evidence="11">
    <location>
        <begin position="63"/>
        <end position="87"/>
    </location>
</feature>
<evidence type="ECO:0000256" key="2">
    <source>
        <dbReference type="ARBA" id="ARBA00012513"/>
    </source>
</evidence>
<evidence type="ECO:0000256" key="4">
    <source>
        <dbReference type="ARBA" id="ARBA00022679"/>
    </source>
</evidence>
<proteinExistence type="inferred from homology"/>
<feature type="binding site" evidence="10">
    <location>
        <position position="345"/>
    </location>
    <ligand>
        <name>ATP</name>
        <dbReference type="ChEBI" id="CHEBI:30616"/>
    </ligand>
</feature>
<dbReference type="GO" id="GO:0005737">
    <property type="term" value="C:cytoplasm"/>
    <property type="evidence" value="ECO:0007669"/>
    <property type="project" value="TreeGrafter"/>
</dbReference>
<comment type="similarity">
    <text evidence="1">Belongs to the protein kinase superfamily. STE Ser/Thr protein kinase family. STE20 subfamily.</text>
</comment>
<feature type="compositionally biased region" description="Polar residues" evidence="11">
    <location>
        <begin position="790"/>
        <end position="799"/>
    </location>
</feature>
<keyword evidence="14" id="KW-1185">Reference proteome</keyword>
<keyword evidence="6" id="KW-0418">Kinase</keyword>
<keyword evidence="5 10" id="KW-0547">Nucleotide-binding</keyword>
<evidence type="ECO:0000256" key="1">
    <source>
        <dbReference type="ARBA" id="ARBA00008874"/>
    </source>
</evidence>
<dbReference type="PANTHER" id="PTHR48012">
    <property type="entry name" value="STERILE20-LIKE KINASE, ISOFORM B-RELATED"/>
    <property type="match status" value="1"/>
</dbReference>
<dbReference type="PROSITE" id="PS50011">
    <property type="entry name" value="PROTEIN_KINASE_DOM"/>
    <property type="match status" value="1"/>
</dbReference>
<dbReference type="GO" id="GO:0004674">
    <property type="term" value="F:protein serine/threonine kinase activity"/>
    <property type="evidence" value="ECO:0007669"/>
    <property type="project" value="UniProtKB-KW"/>
</dbReference>
<gene>
    <name evidence="13" type="ORF">BDV28DRAFT_146270</name>
</gene>
<feature type="domain" description="Protein kinase" evidence="12">
    <location>
        <begin position="316"/>
        <end position="585"/>
    </location>
</feature>
<dbReference type="Pfam" id="PF00069">
    <property type="entry name" value="Pkinase"/>
    <property type="match status" value="1"/>
</dbReference>
<dbReference type="InterPro" id="IPR008271">
    <property type="entry name" value="Ser/Thr_kinase_AS"/>
</dbReference>
<feature type="compositionally biased region" description="Low complexity" evidence="11">
    <location>
        <begin position="800"/>
        <end position="811"/>
    </location>
</feature>
<evidence type="ECO:0000256" key="10">
    <source>
        <dbReference type="PROSITE-ProRule" id="PRU10141"/>
    </source>
</evidence>
<keyword evidence="3" id="KW-0723">Serine/threonine-protein kinase</keyword>
<dbReference type="SUPFAM" id="SSF56112">
    <property type="entry name" value="Protein kinase-like (PK-like)"/>
    <property type="match status" value="1"/>
</dbReference>
<comment type="catalytic activity">
    <reaction evidence="8">
        <text>L-threonyl-[protein] + ATP = O-phospho-L-threonyl-[protein] + ADP + H(+)</text>
        <dbReference type="Rhea" id="RHEA:46608"/>
        <dbReference type="Rhea" id="RHEA-COMP:11060"/>
        <dbReference type="Rhea" id="RHEA-COMP:11605"/>
        <dbReference type="ChEBI" id="CHEBI:15378"/>
        <dbReference type="ChEBI" id="CHEBI:30013"/>
        <dbReference type="ChEBI" id="CHEBI:30616"/>
        <dbReference type="ChEBI" id="CHEBI:61977"/>
        <dbReference type="ChEBI" id="CHEBI:456216"/>
        <dbReference type="EC" id="2.7.11.1"/>
    </reaction>
</comment>
<evidence type="ECO:0000256" key="3">
    <source>
        <dbReference type="ARBA" id="ARBA00022527"/>
    </source>
</evidence>
<evidence type="ECO:0000256" key="7">
    <source>
        <dbReference type="ARBA" id="ARBA00022840"/>
    </source>
</evidence>
<dbReference type="Proteomes" id="UP000327118">
    <property type="component" value="Unassembled WGS sequence"/>
</dbReference>
<dbReference type="InterPro" id="IPR000719">
    <property type="entry name" value="Prot_kinase_dom"/>
</dbReference>
<dbReference type="AlphaFoldDB" id="A0A5N6ZCA7"/>
<dbReference type="InterPro" id="IPR011009">
    <property type="entry name" value="Kinase-like_dom_sf"/>
</dbReference>
<feature type="compositionally biased region" description="Low complexity" evidence="11">
    <location>
        <begin position="63"/>
        <end position="78"/>
    </location>
</feature>
<accession>A0A5N6ZCA7</accession>
<evidence type="ECO:0000256" key="8">
    <source>
        <dbReference type="ARBA" id="ARBA00047899"/>
    </source>
</evidence>
<dbReference type="EC" id="2.7.11.1" evidence="2"/>
<dbReference type="PROSITE" id="PS00108">
    <property type="entry name" value="PROTEIN_KINASE_ST"/>
    <property type="match status" value="1"/>
</dbReference>
<reference evidence="14" key="1">
    <citation type="submission" date="2019-04" db="EMBL/GenBank/DDBJ databases">
        <title>Friends and foes A comparative genomics studyof 23 Aspergillus species from section Flavi.</title>
        <authorList>
            <consortium name="DOE Joint Genome Institute"/>
            <person name="Kjaerbolling I."/>
            <person name="Vesth T."/>
            <person name="Frisvad J.C."/>
            <person name="Nybo J.L."/>
            <person name="Theobald S."/>
            <person name="Kildgaard S."/>
            <person name="Isbrandt T."/>
            <person name="Kuo A."/>
            <person name="Sato A."/>
            <person name="Lyhne E.K."/>
            <person name="Kogle M.E."/>
            <person name="Wiebenga A."/>
            <person name="Kun R.S."/>
            <person name="Lubbers R.J."/>
            <person name="Makela M.R."/>
            <person name="Barry K."/>
            <person name="Chovatia M."/>
            <person name="Clum A."/>
            <person name="Daum C."/>
            <person name="Haridas S."/>
            <person name="He G."/>
            <person name="LaButti K."/>
            <person name="Lipzen A."/>
            <person name="Mondo S."/>
            <person name="Riley R."/>
            <person name="Salamov A."/>
            <person name="Simmons B.A."/>
            <person name="Magnuson J.K."/>
            <person name="Henrissat B."/>
            <person name="Mortensen U.H."/>
            <person name="Larsen T.O."/>
            <person name="Devries R.P."/>
            <person name="Grigoriev I.V."/>
            <person name="Machida M."/>
            <person name="Baker S.E."/>
            <person name="Andersen M.R."/>
        </authorList>
    </citation>
    <scope>NUCLEOTIDE SEQUENCE [LARGE SCALE GENOMIC DNA]</scope>
    <source>
        <strain evidence="14">CBS 553.77</strain>
    </source>
</reference>
<dbReference type="GO" id="GO:0005524">
    <property type="term" value="F:ATP binding"/>
    <property type="evidence" value="ECO:0007669"/>
    <property type="project" value="UniProtKB-UniRule"/>
</dbReference>
<feature type="compositionally biased region" description="Low complexity" evidence="11">
    <location>
        <begin position="926"/>
        <end position="945"/>
    </location>
</feature>
<dbReference type="PANTHER" id="PTHR48012:SF10">
    <property type="entry name" value="FI20177P1"/>
    <property type="match status" value="1"/>
</dbReference>
<evidence type="ECO:0000256" key="5">
    <source>
        <dbReference type="ARBA" id="ARBA00022741"/>
    </source>
</evidence>
<organism evidence="13 14">
    <name type="scientific">Aspergillus coremiiformis</name>
    <dbReference type="NCBI Taxonomy" id="138285"/>
    <lineage>
        <taxon>Eukaryota</taxon>
        <taxon>Fungi</taxon>
        <taxon>Dikarya</taxon>
        <taxon>Ascomycota</taxon>
        <taxon>Pezizomycotina</taxon>
        <taxon>Eurotiomycetes</taxon>
        <taxon>Eurotiomycetidae</taxon>
        <taxon>Eurotiales</taxon>
        <taxon>Aspergillaceae</taxon>
        <taxon>Aspergillus</taxon>
        <taxon>Aspergillus subgen. Circumdati</taxon>
    </lineage>
</organism>
<name>A0A5N6ZCA7_9EURO</name>
<dbReference type="InterPro" id="IPR050629">
    <property type="entry name" value="STE20/SPS1-PAK"/>
</dbReference>
<evidence type="ECO:0000256" key="6">
    <source>
        <dbReference type="ARBA" id="ARBA00022777"/>
    </source>
</evidence>
<keyword evidence="4" id="KW-0808">Transferase</keyword>
<dbReference type="EMBL" id="ML739055">
    <property type="protein sequence ID" value="KAE8355282.1"/>
    <property type="molecule type" value="Genomic_DNA"/>
</dbReference>
<feature type="region of interest" description="Disordered" evidence="11">
    <location>
        <begin position="790"/>
        <end position="1061"/>
    </location>
</feature>
<evidence type="ECO:0000313" key="13">
    <source>
        <dbReference type="EMBL" id="KAE8355282.1"/>
    </source>
</evidence>
<dbReference type="OrthoDB" id="248923at2759"/>
<comment type="catalytic activity">
    <reaction evidence="9">
        <text>L-seryl-[protein] + ATP = O-phospho-L-seryl-[protein] + ADP + H(+)</text>
        <dbReference type="Rhea" id="RHEA:17989"/>
        <dbReference type="Rhea" id="RHEA-COMP:9863"/>
        <dbReference type="Rhea" id="RHEA-COMP:11604"/>
        <dbReference type="ChEBI" id="CHEBI:15378"/>
        <dbReference type="ChEBI" id="CHEBI:29999"/>
        <dbReference type="ChEBI" id="CHEBI:30616"/>
        <dbReference type="ChEBI" id="CHEBI:83421"/>
        <dbReference type="ChEBI" id="CHEBI:456216"/>
        <dbReference type="EC" id="2.7.11.1"/>
    </reaction>
</comment>
<evidence type="ECO:0000259" key="12">
    <source>
        <dbReference type="PROSITE" id="PS50011"/>
    </source>
</evidence>
<evidence type="ECO:0000256" key="11">
    <source>
        <dbReference type="SAM" id="MobiDB-lite"/>
    </source>
</evidence>
<dbReference type="Gene3D" id="1.10.510.10">
    <property type="entry name" value="Transferase(Phosphotransferase) domain 1"/>
    <property type="match status" value="1"/>
</dbReference>
<dbReference type="PROSITE" id="PS00107">
    <property type="entry name" value="PROTEIN_KINASE_ATP"/>
    <property type="match status" value="1"/>
</dbReference>
<evidence type="ECO:0000313" key="14">
    <source>
        <dbReference type="Proteomes" id="UP000327118"/>
    </source>
</evidence>
<keyword evidence="7 10" id="KW-0067">ATP-binding</keyword>